<protein>
    <submittedName>
        <fullName evidence="2">Uncharacterized protein</fullName>
    </submittedName>
</protein>
<gene>
    <name evidence="2" type="ORF">CA85_23340</name>
</gene>
<evidence type="ECO:0000313" key="2">
    <source>
        <dbReference type="EMBL" id="TWT67483.1"/>
    </source>
</evidence>
<comment type="caution">
    <text evidence="2">The sequence shown here is derived from an EMBL/GenBank/DDBJ whole genome shotgun (WGS) entry which is preliminary data.</text>
</comment>
<dbReference type="OrthoDB" id="286421at2"/>
<sequence>MTLWKLEIAVASADGVGESDRVWFPKWLRRYAMTFPQGLVNELAVNRETTLQFSRMAGENGLPKKRGRGSIKRLQSERPPSPSPVPAR</sequence>
<keyword evidence="3" id="KW-1185">Reference proteome</keyword>
<dbReference type="Proteomes" id="UP000318053">
    <property type="component" value="Unassembled WGS sequence"/>
</dbReference>
<organism evidence="2 3">
    <name type="scientific">Allorhodopirellula solitaria</name>
    <dbReference type="NCBI Taxonomy" id="2527987"/>
    <lineage>
        <taxon>Bacteria</taxon>
        <taxon>Pseudomonadati</taxon>
        <taxon>Planctomycetota</taxon>
        <taxon>Planctomycetia</taxon>
        <taxon>Pirellulales</taxon>
        <taxon>Pirellulaceae</taxon>
        <taxon>Allorhodopirellula</taxon>
    </lineage>
</organism>
<evidence type="ECO:0000256" key="1">
    <source>
        <dbReference type="SAM" id="MobiDB-lite"/>
    </source>
</evidence>
<feature type="region of interest" description="Disordered" evidence="1">
    <location>
        <begin position="55"/>
        <end position="88"/>
    </location>
</feature>
<dbReference type="EMBL" id="SJPK01000004">
    <property type="protein sequence ID" value="TWT67483.1"/>
    <property type="molecule type" value="Genomic_DNA"/>
</dbReference>
<accession>A0A5C5XYX3</accession>
<evidence type="ECO:0000313" key="3">
    <source>
        <dbReference type="Proteomes" id="UP000318053"/>
    </source>
</evidence>
<feature type="compositionally biased region" description="Pro residues" evidence="1">
    <location>
        <begin position="79"/>
        <end position="88"/>
    </location>
</feature>
<reference evidence="2 3" key="1">
    <citation type="submission" date="2019-02" db="EMBL/GenBank/DDBJ databases">
        <title>Deep-cultivation of Planctomycetes and their phenomic and genomic characterization uncovers novel biology.</title>
        <authorList>
            <person name="Wiegand S."/>
            <person name="Jogler M."/>
            <person name="Boedeker C."/>
            <person name="Pinto D."/>
            <person name="Vollmers J."/>
            <person name="Rivas-Marin E."/>
            <person name="Kohn T."/>
            <person name="Peeters S.H."/>
            <person name="Heuer A."/>
            <person name="Rast P."/>
            <person name="Oberbeckmann S."/>
            <person name="Bunk B."/>
            <person name="Jeske O."/>
            <person name="Meyerdierks A."/>
            <person name="Storesund J.E."/>
            <person name="Kallscheuer N."/>
            <person name="Luecker S."/>
            <person name="Lage O.M."/>
            <person name="Pohl T."/>
            <person name="Merkel B.J."/>
            <person name="Hornburger P."/>
            <person name="Mueller R.-W."/>
            <person name="Bruemmer F."/>
            <person name="Labrenz M."/>
            <person name="Spormann A.M."/>
            <person name="Op Den Camp H."/>
            <person name="Overmann J."/>
            <person name="Amann R."/>
            <person name="Jetten M.S.M."/>
            <person name="Mascher T."/>
            <person name="Medema M.H."/>
            <person name="Devos D.P."/>
            <person name="Kaster A.-K."/>
            <person name="Ovreas L."/>
            <person name="Rohde M."/>
            <person name="Galperin M.Y."/>
            <person name="Jogler C."/>
        </authorList>
    </citation>
    <scope>NUCLEOTIDE SEQUENCE [LARGE SCALE GENOMIC DNA]</scope>
    <source>
        <strain evidence="2 3">CA85</strain>
    </source>
</reference>
<dbReference type="AlphaFoldDB" id="A0A5C5XYX3"/>
<name>A0A5C5XYX3_9BACT</name>
<dbReference type="RefSeq" id="WP_146391345.1">
    <property type="nucleotide sequence ID" value="NZ_SJPK01000004.1"/>
</dbReference>
<proteinExistence type="predicted"/>